<organism evidence="1 2">
    <name type="scientific">Trinickia dabaoshanensis</name>
    <dbReference type="NCBI Taxonomy" id="564714"/>
    <lineage>
        <taxon>Bacteria</taxon>
        <taxon>Pseudomonadati</taxon>
        <taxon>Pseudomonadota</taxon>
        <taxon>Betaproteobacteria</taxon>
        <taxon>Burkholderiales</taxon>
        <taxon>Burkholderiaceae</taxon>
        <taxon>Trinickia</taxon>
    </lineage>
</organism>
<comment type="caution">
    <text evidence="1">The sequence shown here is derived from an EMBL/GenBank/DDBJ whole genome shotgun (WGS) entry which is preliminary data.</text>
</comment>
<dbReference type="InterPro" id="IPR011990">
    <property type="entry name" value="TPR-like_helical_dom_sf"/>
</dbReference>
<dbReference type="SUPFAM" id="SSF81901">
    <property type="entry name" value="HCP-like"/>
    <property type="match status" value="1"/>
</dbReference>
<gene>
    <name evidence="1" type="ORF">C0Z18_28680</name>
</gene>
<dbReference type="Proteomes" id="UP000235616">
    <property type="component" value="Unassembled WGS sequence"/>
</dbReference>
<dbReference type="AlphaFoldDB" id="A0A2N7VDA2"/>
<proteinExistence type="predicted"/>
<dbReference type="EMBL" id="PNYA01000035">
    <property type="protein sequence ID" value="PMS15140.1"/>
    <property type="molecule type" value="Genomic_DNA"/>
</dbReference>
<evidence type="ECO:0008006" key="3">
    <source>
        <dbReference type="Google" id="ProtNLM"/>
    </source>
</evidence>
<keyword evidence="2" id="KW-1185">Reference proteome</keyword>
<dbReference type="Gene3D" id="1.25.40.10">
    <property type="entry name" value="Tetratricopeptide repeat domain"/>
    <property type="match status" value="1"/>
</dbReference>
<evidence type="ECO:0000313" key="2">
    <source>
        <dbReference type="Proteomes" id="UP000235616"/>
    </source>
</evidence>
<reference evidence="1 2" key="1">
    <citation type="submission" date="2018-01" db="EMBL/GenBank/DDBJ databases">
        <title>Whole genome analyses suggest that Burkholderia sensu lato contains two further novel genera in the rhizoxinica-symbiotica group Mycetohabitans gen. nov., and Trinickia gen. nov.: implications for the evolution of diazotrophy and nodulation in the Burkholderiaceae.</title>
        <authorList>
            <person name="Estrada-de los Santos P."/>
            <person name="Palmer M."/>
            <person name="Chavez-Ramirez B."/>
            <person name="Beukes C."/>
            <person name="Steenkamp E.T."/>
            <person name="Hirsch A.M."/>
            <person name="Manyaka P."/>
            <person name="Maluk M."/>
            <person name="Lafos M."/>
            <person name="Crook M."/>
            <person name="Gross E."/>
            <person name="Simon M.F."/>
            <person name="Bueno dos Reis Junior F."/>
            <person name="Poole P.S."/>
            <person name="Venter S.N."/>
            <person name="James E.K."/>
        </authorList>
    </citation>
    <scope>NUCLEOTIDE SEQUENCE [LARGE SCALE GENOMIC DNA]</scope>
    <source>
        <strain evidence="1 2">GIMN1.004</strain>
    </source>
</reference>
<accession>A0A2N7VDA2</accession>
<evidence type="ECO:0000313" key="1">
    <source>
        <dbReference type="EMBL" id="PMS15140.1"/>
    </source>
</evidence>
<protein>
    <recommendedName>
        <fullName evidence="3">Sel1 repeat family protein</fullName>
    </recommendedName>
</protein>
<sequence>MLAAGRRATLNMISFGAAMLTPGELSLYTQRAENGDCEAAYALYEHYEQLGNEVLANKWLLLSVSDARDFAEGLPEGTPVSGREAFKLDELEVAAKLIEAESGDVSAAEALYLHYAYGTYDPVMSATWRSTAASLGSERAQCDLAVSLMDAQPPDLQQARLWATTAAKSGSARGMELVREIEDRLQRRNGG</sequence>
<name>A0A2N7VDA2_9BURK</name>